<name>A0A562UXE2_9SPHN</name>
<accession>A0A562UXE2</accession>
<protein>
    <submittedName>
        <fullName evidence="3">Dicarboxylate transport</fullName>
    </submittedName>
</protein>
<feature type="compositionally biased region" description="Polar residues" evidence="1">
    <location>
        <begin position="1079"/>
        <end position="1090"/>
    </location>
</feature>
<keyword evidence="2" id="KW-0472">Membrane</keyword>
<keyword evidence="2" id="KW-1133">Transmembrane helix</keyword>
<sequence length="1090" mass="117358">MADADELPDPEVKRRLKLWPRRKRFQFLFVLLVLLLVSSFLSWRARDNIAEDLITSQLEALGIEATYEIESVGIARQVLRNFVVGDPENPDLTIERVELVPVVRITGADIGTLTLIRPRLRATYRDGELSLGALDPVFEIETDGPARLPGWSLSLVDARGWIETDYGVAGFKADGAGRLSGGFHGVAALVAPPWDMDSCEWSNAQLVGELRTSRGQAYFNGPLEVTELSCPDQNLRLPKITALSSLQTDEDLVGGSGTFALNELDASVGDLRTAGLSGSLEFDWSEGLATGRYSFGASEFENTYGEVKRPAVDGGFRVRTADFRWEMDANLSGSDLALGERSQKALGSAASAGEGTLIEPILDRFRAALEDGLRSSSLQAKILARQSSDGVSLVVPEARIRDRDRRAILSVSQGQWASDKNGVLRLAGNLSLDRDGLPQIQGRMESTGAGAPALRFRMAPYRAGASELAVPQMQLTQFASGSWQLSGEVSASGAILGGSVEQLRLPIEGGWSDAGGLALWKRCADLRFEQLKLADLKLESDIISVCPDKGSAIVRSGSTGTQVSARIDSLQLQGQLGDSPIRLGSRQFGFSDVEGLLAHDVRVELGEPEAQSELTIAEVAASFSEETSGTFTGLSGGLDAVPLDIEAGQGNWRFAEGALTLTQTRFDLLDREEDQRFERLTARDAQLTLADNGINASTLMRHPGTDRLIVAVDLVHDLTSGIGHADLDVPGIIFDDQLEPGARIDQCDDSFKGASGPTGLTCLATGVIALAEGVVKGNGRIDWSPENVQSSGTFSTDAFNFAAAFGPVRDVSGTVRFSDLISLTTDGTQQLAVGTIDPGVEVYNGVLDFALINGSNVSLRGGRWPFFGGTMLLRPTELNFAASEERSYVIEITGVDAAQFIAAMEFSNISASGTFDGTVPLVFDEMGNGEIINGLLISRPPGGNLSYVGELTYEDTGAIANYAFRSLRSLDFNQMMVEMNGPLTGEIITRLLFDGVSQGADADRNFITRQIAKLPIRFNVNVRASFYQLMNDLLKTYDPATHIDPASLGLIRGANGRMVRPSILEKNVPAERKIEQDEPSIQTQESETLP</sequence>
<dbReference type="STRING" id="476157.GCA_001663155_01412"/>
<keyword evidence="4" id="KW-1185">Reference proteome</keyword>
<feature type="region of interest" description="Disordered" evidence="1">
    <location>
        <begin position="1068"/>
        <end position="1090"/>
    </location>
</feature>
<dbReference type="InterPro" id="IPR021730">
    <property type="entry name" value="YdbH"/>
</dbReference>
<dbReference type="RefSeq" id="WP_067599142.1">
    <property type="nucleotide sequence ID" value="NZ_CP015963.1"/>
</dbReference>
<evidence type="ECO:0000256" key="2">
    <source>
        <dbReference type="SAM" id="Phobius"/>
    </source>
</evidence>
<dbReference type="Proteomes" id="UP000320547">
    <property type="component" value="Unassembled WGS sequence"/>
</dbReference>
<comment type="caution">
    <text evidence="3">The sequence shown here is derived from an EMBL/GenBank/DDBJ whole genome shotgun (WGS) entry which is preliminary data.</text>
</comment>
<dbReference type="EMBL" id="VLLK01000001">
    <property type="protein sequence ID" value="TWJ10282.1"/>
    <property type="molecule type" value="Genomic_DNA"/>
</dbReference>
<dbReference type="AlphaFoldDB" id="A0A562UXE2"/>
<evidence type="ECO:0000313" key="4">
    <source>
        <dbReference type="Proteomes" id="UP000320547"/>
    </source>
</evidence>
<proteinExistence type="predicted"/>
<organism evidence="3 4">
    <name type="scientific">Altererythrobacter ishigakiensis</name>
    <dbReference type="NCBI Taxonomy" id="476157"/>
    <lineage>
        <taxon>Bacteria</taxon>
        <taxon>Pseudomonadati</taxon>
        <taxon>Pseudomonadota</taxon>
        <taxon>Alphaproteobacteria</taxon>
        <taxon>Sphingomonadales</taxon>
        <taxon>Erythrobacteraceae</taxon>
        <taxon>Altererythrobacter</taxon>
    </lineage>
</organism>
<dbReference type="OrthoDB" id="7597031at2"/>
<gene>
    <name evidence="3" type="ORF">JN10_1944</name>
</gene>
<feature type="transmembrane region" description="Helical" evidence="2">
    <location>
        <begin position="25"/>
        <end position="43"/>
    </location>
</feature>
<keyword evidence="2" id="KW-0812">Transmembrane</keyword>
<reference evidence="3 4" key="1">
    <citation type="submission" date="2019-07" db="EMBL/GenBank/DDBJ databases">
        <title>Genomic Encyclopedia of Archaeal and Bacterial Type Strains, Phase II (KMG-II): from individual species to whole genera.</title>
        <authorList>
            <person name="Goeker M."/>
        </authorList>
    </citation>
    <scope>NUCLEOTIDE SEQUENCE [LARGE SCALE GENOMIC DNA]</scope>
    <source>
        <strain evidence="3 4">ATCC BAA-2084</strain>
    </source>
</reference>
<evidence type="ECO:0000313" key="3">
    <source>
        <dbReference type="EMBL" id="TWJ10282.1"/>
    </source>
</evidence>
<dbReference type="Pfam" id="PF11739">
    <property type="entry name" value="YdbH-like"/>
    <property type="match status" value="1"/>
</dbReference>
<evidence type="ECO:0000256" key="1">
    <source>
        <dbReference type="SAM" id="MobiDB-lite"/>
    </source>
</evidence>